<comment type="caution">
    <text evidence="2">The sequence shown here is derived from an EMBL/GenBank/DDBJ whole genome shotgun (WGS) entry which is preliminary data.</text>
</comment>
<proteinExistence type="predicted"/>
<feature type="compositionally biased region" description="Basic and acidic residues" evidence="1">
    <location>
        <begin position="298"/>
        <end position="310"/>
    </location>
</feature>
<evidence type="ECO:0000313" key="2">
    <source>
        <dbReference type="EMBL" id="ORY37589.1"/>
    </source>
</evidence>
<feature type="region of interest" description="Disordered" evidence="1">
    <location>
        <begin position="298"/>
        <end position="329"/>
    </location>
</feature>
<feature type="region of interest" description="Disordered" evidence="1">
    <location>
        <begin position="465"/>
        <end position="491"/>
    </location>
</feature>
<feature type="region of interest" description="Disordered" evidence="1">
    <location>
        <begin position="351"/>
        <end position="398"/>
    </location>
</feature>
<organism evidence="2 3">
    <name type="scientific">Rhizoclosmatium globosum</name>
    <dbReference type="NCBI Taxonomy" id="329046"/>
    <lineage>
        <taxon>Eukaryota</taxon>
        <taxon>Fungi</taxon>
        <taxon>Fungi incertae sedis</taxon>
        <taxon>Chytridiomycota</taxon>
        <taxon>Chytridiomycota incertae sedis</taxon>
        <taxon>Chytridiomycetes</taxon>
        <taxon>Chytridiales</taxon>
        <taxon>Chytriomycetaceae</taxon>
        <taxon>Rhizoclosmatium</taxon>
    </lineage>
</organism>
<keyword evidence="3" id="KW-1185">Reference proteome</keyword>
<name>A0A1Y2BS64_9FUNG</name>
<feature type="compositionally biased region" description="Basic residues" evidence="1">
    <location>
        <begin position="363"/>
        <end position="379"/>
    </location>
</feature>
<feature type="compositionally biased region" description="Polar residues" evidence="1">
    <location>
        <begin position="469"/>
        <end position="491"/>
    </location>
</feature>
<sequence length="558" mass="62650">MSGSKTNSSDTLASDRNIPLGKSTSIFTNWFRRAKSNKNLGFPFATSSPTVLPTRKSLELNEPIITSFSDSAKQLNHSLLGRAHSLKQHPNQSSKINDESVKITEAQVTSSETLKPDISNKSHLSNALEIDSNNSITETPKFDYIQSHAAASSRANSLPRKLGAKLADKSRTLSVPDITFKSVYFNFDNLESLPKSVQLGPEVELIQPPHRSSLPRPSTLQRKVLRDLKSSTGSIEFNEYAELYIPPIIIETPCSPTIPSKAKPSPTHQLKRSLAVRKRRPRDIVPLSLNATIPDKTFDEKNILPKESSPKHTTSARRSSSIRRSPRREPIFSFDRDDLVPIAIQPPVRKLKAVKTHNSWKSSLKKTRAPHSPSFRRSHSSNGVQDSSSRHSTEISPDTQYSRNLFEGEDASLFQTSQTSLRLRSSLKQLNSSSISPRPPSVHWESQNSHDIGNYVTQWDIRNPKQRESASTPLSRSNSHGNRVSRKASTVRSELEFEPDLRLSLCQKRGKNSRSSSKRNQSPMDIVSWKSESFTGLPQIYLQINLRWVKVLQLLQKM</sequence>
<evidence type="ECO:0000313" key="3">
    <source>
        <dbReference type="Proteomes" id="UP000193642"/>
    </source>
</evidence>
<evidence type="ECO:0000256" key="1">
    <source>
        <dbReference type="SAM" id="MobiDB-lite"/>
    </source>
</evidence>
<protein>
    <submittedName>
        <fullName evidence="2">Uncharacterized protein</fullName>
    </submittedName>
</protein>
<gene>
    <name evidence="2" type="ORF">BCR33DRAFT_447265</name>
</gene>
<feature type="region of interest" description="Disordered" evidence="1">
    <location>
        <begin position="258"/>
        <end position="277"/>
    </location>
</feature>
<dbReference type="EMBL" id="MCGO01000049">
    <property type="protein sequence ID" value="ORY37589.1"/>
    <property type="molecule type" value="Genomic_DNA"/>
</dbReference>
<reference evidence="2 3" key="1">
    <citation type="submission" date="2016-07" db="EMBL/GenBank/DDBJ databases">
        <title>Pervasive Adenine N6-methylation of Active Genes in Fungi.</title>
        <authorList>
            <consortium name="DOE Joint Genome Institute"/>
            <person name="Mondo S.J."/>
            <person name="Dannebaum R.O."/>
            <person name="Kuo R.C."/>
            <person name="Labutti K."/>
            <person name="Haridas S."/>
            <person name="Kuo A."/>
            <person name="Salamov A."/>
            <person name="Ahrendt S.R."/>
            <person name="Lipzen A."/>
            <person name="Sullivan W."/>
            <person name="Andreopoulos W.B."/>
            <person name="Clum A."/>
            <person name="Lindquist E."/>
            <person name="Daum C."/>
            <person name="Ramamoorthy G.K."/>
            <person name="Gryganskyi A."/>
            <person name="Culley D."/>
            <person name="Magnuson J.K."/>
            <person name="James T.Y."/>
            <person name="O'Malley M.A."/>
            <person name="Stajich J.E."/>
            <person name="Spatafora J.W."/>
            <person name="Visel A."/>
            <person name="Grigoriev I.V."/>
        </authorList>
    </citation>
    <scope>NUCLEOTIDE SEQUENCE [LARGE SCALE GENOMIC DNA]</scope>
    <source>
        <strain evidence="2 3">JEL800</strain>
    </source>
</reference>
<dbReference type="AlphaFoldDB" id="A0A1Y2BS64"/>
<dbReference type="Proteomes" id="UP000193642">
    <property type="component" value="Unassembled WGS sequence"/>
</dbReference>
<accession>A0A1Y2BS64</accession>